<dbReference type="InterPro" id="IPR013658">
    <property type="entry name" value="SGL"/>
</dbReference>
<feature type="domain" description="SMP-30/Gluconolactonase/LRE-like region" evidence="1">
    <location>
        <begin position="23"/>
        <end position="257"/>
    </location>
</feature>
<organism evidence="2">
    <name type="scientific">marine metagenome</name>
    <dbReference type="NCBI Taxonomy" id="408172"/>
    <lineage>
        <taxon>unclassified sequences</taxon>
        <taxon>metagenomes</taxon>
        <taxon>ecological metagenomes</taxon>
    </lineage>
</organism>
<dbReference type="SUPFAM" id="SSF63829">
    <property type="entry name" value="Calcium-dependent phosphotriesterase"/>
    <property type="match status" value="1"/>
</dbReference>
<name>A0A381T4Q8_9ZZZZ</name>
<dbReference type="AlphaFoldDB" id="A0A381T4Q8"/>
<sequence>MGQKRLFVADPVTAIGTFTDGIEGPACDVNGNVYAVNFHHQGTIGRIDANGKGEVYVELPSGSVGNGIRFGLGKEMFVADYTGHNILTVSGETRTLKIFSHDDRMNQPNDLAVGPDGTLYASDPNWSHNTGQLWRIGLDGRTTRLAIDMGTTNGIEVSPDGKTLYVGESEQRLIWSFRINADGSLSEKQIFMRFSEHGLDGMRSDVDGNLFITRYGAGTVLKVSPRGEILREIDVLGSRPSNLCLGGLDGQTVYVTEVEHRRLVRFHVDRPGLAWSRLKAN</sequence>
<dbReference type="PANTHER" id="PTHR47572">
    <property type="entry name" value="LIPOPROTEIN-RELATED"/>
    <property type="match status" value="1"/>
</dbReference>
<dbReference type="Pfam" id="PF08450">
    <property type="entry name" value="SGL"/>
    <property type="match status" value="1"/>
</dbReference>
<dbReference type="InterPro" id="IPR005511">
    <property type="entry name" value="SMP-30"/>
</dbReference>
<proteinExistence type="predicted"/>
<dbReference type="EMBL" id="UINC01003833">
    <property type="protein sequence ID" value="SVA09617.1"/>
    <property type="molecule type" value="Genomic_DNA"/>
</dbReference>
<evidence type="ECO:0000313" key="2">
    <source>
        <dbReference type="EMBL" id="SVA09617.1"/>
    </source>
</evidence>
<dbReference type="PRINTS" id="PR01790">
    <property type="entry name" value="SMP30FAMILY"/>
</dbReference>
<accession>A0A381T4Q8</accession>
<evidence type="ECO:0000259" key="1">
    <source>
        <dbReference type="Pfam" id="PF08450"/>
    </source>
</evidence>
<dbReference type="InterPro" id="IPR011042">
    <property type="entry name" value="6-blade_b-propeller_TolB-like"/>
</dbReference>
<protein>
    <recommendedName>
        <fullName evidence="1">SMP-30/Gluconolactonase/LRE-like region domain-containing protein</fullName>
    </recommendedName>
</protein>
<reference evidence="2" key="1">
    <citation type="submission" date="2018-05" db="EMBL/GenBank/DDBJ databases">
        <authorList>
            <person name="Lanie J.A."/>
            <person name="Ng W.-L."/>
            <person name="Kazmierczak K.M."/>
            <person name="Andrzejewski T.M."/>
            <person name="Davidsen T.M."/>
            <person name="Wayne K.J."/>
            <person name="Tettelin H."/>
            <person name="Glass J.I."/>
            <person name="Rusch D."/>
            <person name="Podicherti R."/>
            <person name="Tsui H.-C.T."/>
            <person name="Winkler M.E."/>
        </authorList>
    </citation>
    <scope>NUCLEOTIDE SEQUENCE</scope>
</reference>
<dbReference type="Gene3D" id="2.120.10.30">
    <property type="entry name" value="TolB, C-terminal domain"/>
    <property type="match status" value="1"/>
</dbReference>
<dbReference type="InterPro" id="IPR051262">
    <property type="entry name" value="SMP-30/CGR1_Lactonase"/>
</dbReference>
<dbReference type="PANTHER" id="PTHR47572:SF5">
    <property type="entry name" value="BLR2277 PROTEIN"/>
    <property type="match status" value="1"/>
</dbReference>
<gene>
    <name evidence="2" type="ORF">METZ01_LOCUS62471</name>
</gene>